<evidence type="ECO:0000313" key="2">
    <source>
        <dbReference type="EMBL" id="TYH30954.1"/>
    </source>
</evidence>
<evidence type="ECO:0008006" key="4">
    <source>
        <dbReference type="Google" id="ProtNLM"/>
    </source>
</evidence>
<proteinExistence type="predicted"/>
<evidence type="ECO:0000256" key="1">
    <source>
        <dbReference type="SAM" id="MobiDB-lite"/>
    </source>
</evidence>
<reference evidence="2 3" key="1">
    <citation type="submission" date="2019-06" db="EMBL/GenBank/DDBJ databases">
        <title>WGS assembly of Gossypium darwinii.</title>
        <authorList>
            <person name="Chen Z.J."/>
            <person name="Sreedasyam A."/>
            <person name="Ando A."/>
            <person name="Song Q."/>
            <person name="De L."/>
            <person name="Hulse-Kemp A."/>
            <person name="Ding M."/>
            <person name="Ye W."/>
            <person name="Kirkbride R."/>
            <person name="Jenkins J."/>
            <person name="Plott C."/>
            <person name="Lovell J."/>
            <person name="Lin Y.-M."/>
            <person name="Vaughn R."/>
            <person name="Liu B."/>
            <person name="Li W."/>
            <person name="Simpson S."/>
            <person name="Scheffler B."/>
            <person name="Saski C."/>
            <person name="Grover C."/>
            <person name="Hu G."/>
            <person name="Conover J."/>
            <person name="Carlson J."/>
            <person name="Shu S."/>
            <person name="Boston L."/>
            <person name="Williams M."/>
            <person name="Peterson D."/>
            <person name="Mcgee K."/>
            <person name="Jones D."/>
            <person name="Wendel J."/>
            <person name="Stelly D."/>
            <person name="Grimwood J."/>
            <person name="Schmutz J."/>
        </authorList>
    </citation>
    <scope>NUCLEOTIDE SEQUENCE [LARGE SCALE GENOMIC DNA]</scope>
    <source>
        <strain evidence="2">1808015.09</strain>
    </source>
</reference>
<sequence length="39" mass="4379">MGCFACFDGGNREQRKEQHRLASAEARAKAAEAAQRRQE</sequence>
<accession>A0A5D2HKZ0</accession>
<dbReference type="PANTHER" id="PTHR36813:SF1">
    <property type="entry name" value="TRANSMEMBRANE PROTEIN"/>
    <property type="match status" value="1"/>
</dbReference>
<organism evidence="2 3">
    <name type="scientific">Gossypium darwinii</name>
    <name type="common">Darwin's cotton</name>
    <name type="synonym">Gossypium barbadense var. darwinii</name>
    <dbReference type="NCBI Taxonomy" id="34276"/>
    <lineage>
        <taxon>Eukaryota</taxon>
        <taxon>Viridiplantae</taxon>
        <taxon>Streptophyta</taxon>
        <taxon>Embryophyta</taxon>
        <taxon>Tracheophyta</taxon>
        <taxon>Spermatophyta</taxon>
        <taxon>Magnoliopsida</taxon>
        <taxon>eudicotyledons</taxon>
        <taxon>Gunneridae</taxon>
        <taxon>Pentapetalae</taxon>
        <taxon>rosids</taxon>
        <taxon>malvids</taxon>
        <taxon>Malvales</taxon>
        <taxon>Malvaceae</taxon>
        <taxon>Malvoideae</taxon>
        <taxon>Gossypium</taxon>
    </lineage>
</organism>
<evidence type="ECO:0000313" key="3">
    <source>
        <dbReference type="Proteomes" id="UP000323506"/>
    </source>
</evidence>
<gene>
    <name evidence="2" type="ORF">ES288_A01G136400v1</name>
</gene>
<name>A0A5D2HKZ0_GOSDA</name>
<keyword evidence="3" id="KW-1185">Reference proteome</keyword>
<dbReference type="AlphaFoldDB" id="A0A5D2HKZ0"/>
<protein>
    <recommendedName>
        <fullName evidence="4">Small VCP/p97-interacting protein</fullName>
    </recommendedName>
</protein>
<dbReference type="PANTHER" id="PTHR36813">
    <property type="entry name" value="TRANSMEMBRANE PROTEIN"/>
    <property type="match status" value="1"/>
</dbReference>
<feature type="compositionally biased region" description="Basic and acidic residues" evidence="1">
    <location>
        <begin position="10"/>
        <end position="39"/>
    </location>
</feature>
<dbReference type="Proteomes" id="UP000323506">
    <property type="component" value="Chromosome A01"/>
</dbReference>
<dbReference type="EMBL" id="CM017688">
    <property type="protein sequence ID" value="TYH30954.1"/>
    <property type="molecule type" value="Genomic_DNA"/>
</dbReference>
<feature type="region of interest" description="Disordered" evidence="1">
    <location>
        <begin position="9"/>
        <end position="39"/>
    </location>
</feature>